<evidence type="ECO:0000256" key="26">
    <source>
        <dbReference type="ARBA" id="ARBA00044480"/>
    </source>
</evidence>
<protein>
    <recommendedName>
        <fullName evidence="24">Acylglycerol kinase, mitochondrial</fullName>
        <ecNumber evidence="5">2.7.1.107</ecNumber>
        <ecNumber evidence="22">2.7.1.138</ecNumber>
        <ecNumber evidence="23">2.7.1.94</ecNumber>
    </recommendedName>
    <alternativeName>
        <fullName evidence="25">Multiple substrate lipid kinase</fullName>
    </alternativeName>
</protein>
<keyword evidence="9" id="KW-0999">Mitochondrion inner membrane</keyword>
<dbReference type="GO" id="GO:0047620">
    <property type="term" value="F:acylglycerol kinase activity"/>
    <property type="evidence" value="ECO:0007669"/>
    <property type="project" value="UniProtKB-EC"/>
</dbReference>
<evidence type="ECO:0000256" key="29">
    <source>
        <dbReference type="ARBA" id="ARBA00048876"/>
    </source>
</evidence>
<dbReference type="SUPFAM" id="SSF111331">
    <property type="entry name" value="NAD kinase/diacylglycerol kinase-like"/>
    <property type="match status" value="1"/>
</dbReference>
<comment type="catalytic activity">
    <reaction evidence="28">
        <text>a monoacylglycerol + ATP = a monoacyl-sn-glycero-3-phosphate + ADP + H(+)</text>
        <dbReference type="Rhea" id="RHEA:19293"/>
        <dbReference type="ChEBI" id="CHEBI:15378"/>
        <dbReference type="ChEBI" id="CHEBI:17408"/>
        <dbReference type="ChEBI" id="CHEBI:30616"/>
        <dbReference type="ChEBI" id="CHEBI:77589"/>
        <dbReference type="ChEBI" id="CHEBI:456216"/>
        <dbReference type="EC" id="2.7.1.94"/>
    </reaction>
    <physiologicalReaction direction="left-to-right" evidence="28">
        <dbReference type="Rhea" id="RHEA:19294"/>
    </physiologicalReaction>
</comment>
<evidence type="ECO:0000256" key="5">
    <source>
        <dbReference type="ARBA" id="ARBA00012133"/>
    </source>
</evidence>
<evidence type="ECO:0000256" key="2">
    <source>
        <dbReference type="ARBA" id="ARBA00004569"/>
    </source>
</evidence>
<evidence type="ECO:0000256" key="9">
    <source>
        <dbReference type="ARBA" id="ARBA00022792"/>
    </source>
</evidence>
<evidence type="ECO:0000256" key="13">
    <source>
        <dbReference type="ARBA" id="ARBA00023136"/>
    </source>
</evidence>
<dbReference type="GO" id="GO:0001729">
    <property type="term" value="F:ceramide kinase activity"/>
    <property type="evidence" value="ECO:0007669"/>
    <property type="project" value="UniProtKB-EC"/>
</dbReference>
<dbReference type="GO" id="GO:0004143">
    <property type="term" value="F:ATP-dependent diacylglycerol kinase activity"/>
    <property type="evidence" value="ECO:0007669"/>
    <property type="project" value="UniProtKB-EC"/>
</dbReference>
<dbReference type="GO" id="GO:0046512">
    <property type="term" value="P:sphingosine biosynthetic process"/>
    <property type="evidence" value="ECO:0007669"/>
    <property type="project" value="TreeGrafter"/>
</dbReference>
<keyword evidence="10" id="KW-0067">ATP-binding</keyword>
<keyword evidence="8" id="KW-0418">Kinase</keyword>
<dbReference type="GO" id="GO:0005743">
    <property type="term" value="C:mitochondrial inner membrane"/>
    <property type="evidence" value="ECO:0007669"/>
    <property type="project" value="UniProtKB-SubCell"/>
</dbReference>
<evidence type="ECO:0000259" key="30">
    <source>
        <dbReference type="PROSITE" id="PS50146"/>
    </source>
</evidence>
<keyword evidence="6" id="KW-0808">Transferase</keyword>
<proteinExistence type="inferred from homology"/>
<evidence type="ECO:0000256" key="19">
    <source>
        <dbReference type="ARBA" id="ARBA00024556"/>
    </source>
</evidence>
<feature type="domain" description="DAGKc" evidence="30">
    <location>
        <begin position="61"/>
        <end position="201"/>
    </location>
</feature>
<evidence type="ECO:0000256" key="20">
    <source>
        <dbReference type="ARBA" id="ARBA00024636"/>
    </source>
</evidence>
<dbReference type="GO" id="GO:0046486">
    <property type="term" value="P:glycerolipid metabolic process"/>
    <property type="evidence" value="ECO:0007669"/>
    <property type="project" value="UniProtKB-UniPathway"/>
</dbReference>
<comment type="catalytic activity">
    <reaction evidence="18">
        <text>a 1-acyl-sn-glycerol + ATP = a 1-acyl-sn-glycero-3-phosphate + ADP + H(+)</text>
        <dbReference type="Rhea" id="RHEA:33747"/>
        <dbReference type="ChEBI" id="CHEBI:15378"/>
        <dbReference type="ChEBI" id="CHEBI:30616"/>
        <dbReference type="ChEBI" id="CHEBI:57970"/>
        <dbReference type="ChEBI" id="CHEBI:64683"/>
        <dbReference type="ChEBI" id="CHEBI:456216"/>
    </reaction>
    <physiologicalReaction direction="left-to-right" evidence="18">
        <dbReference type="Rhea" id="RHEA:33748"/>
    </physiologicalReaction>
</comment>
<sequence>MERITKLKVIIRTNWKKSVLGAIALCYGAMKAKEKYEINLLMRAACREASKYGDGPISIEHNPTHVTVILNPVANKRNAKHDFEKYCEPLLHLAGLQVDVIQTSSEGNAKELVETLRGTQAIVIAGGDGTVSETVTGLLRRNDDANQFPLGILPLGHTNTIGNTLFETGPGVLRVKQLIEASMAIIKGSTVWKDAMKVEPLEEDGDAFGKPIYALCSLEWGAFRDVSSKKHKYWLYGSLREYASYIFNGYRQSLTWHCKGTIKYTPPCDGCSNCLKKRPQLKRKWSFFVPTTSYAQVNDPTNIVNSNCDSTKEICFQTSDFRIMTPNVQNTHTTPALSIGIGKYNYKYTEFVSDGWRRVRDNSIRNAILARSVILFPKEYFGATVIDIDREEYEAKPIKVTLMPKVVKLFCKQHDK</sequence>
<dbReference type="SMART" id="SM00046">
    <property type="entry name" value="DAGKc"/>
    <property type="match status" value="1"/>
</dbReference>
<comment type="pathway">
    <text evidence="4">Lipid metabolism; glycerolipid metabolism.</text>
</comment>
<dbReference type="PROSITE" id="PS50146">
    <property type="entry name" value="DAGK"/>
    <property type="match status" value="1"/>
</dbReference>
<evidence type="ECO:0000256" key="6">
    <source>
        <dbReference type="ARBA" id="ARBA00022679"/>
    </source>
</evidence>
<dbReference type="InterPro" id="IPR001206">
    <property type="entry name" value="Diacylglycerol_kinase_cat_dom"/>
</dbReference>
<comment type="catalytic activity">
    <reaction evidence="17">
        <text>1-(9Z-octadecenoyl)-sn-glycerol + ATP = 1-(9Z-octadecenoyl)-sn-glycero-3-phosphate + ADP + H(+)</text>
        <dbReference type="Rhea" id="RHEA:41079"/>
        <dbReference type="ChEBI" id="CHEBI:15378"/>
        <dbReference type="ChEBI" id="CHEBI:30616"/>
        <dbReference type="ChEBI" id="CHEBI:74544"/>
        <dbReference type="ChEBI" id="CHEBI:75757"/>
        <dbReference type="ChEBI" id="CHEBI:456216"/>
    </reaction>
    <physiologicalReaction direction="left-to-right" evidence="17">
        <dbReference type="Rhea" id="RHEA:41080"/>
    </physiologicalReaction>
</comment>
<evidence type="ECO:0000256" key="28">
    <source>
        <dbReference type="ARBA" id="ARBA00048663"/>
    </source>
</evidence>
<dbReference type="Pfam" id="PF00781">
    <property type="entry name" value="DAGK_cat"/>
    <property type="match status" value="1"/>
</dbReference>
<comment type="similarity">
    <text evidence="21">Belongs to the AGK family.</text>
</comment>
<dbReference type="STRING" id="7102.A0A2A4K801"/>
<evidence type="ECO:0000256" key="16">
    <source>
        <dbReference type="ARBA" id="ARBA00024483"/>
    </source>
</evidence>
<evidence type="ECO:0000256" key="21">
    <source>
        <dbReference type="ARBA" id="ARBA00025749"/>
    </source>
</evidence>
<comment type="catalytic activity">
    <reaction evidence="14">
        <text>1,2-di-(9Z-octadecenoyl)-sn-glycerol + ATP = 1,2-di-(9Z-octadecenoyl)-sn-glycero-3-phosphate + ADP + H(+)</text>
        <dbReference type="Rhea" id="RHEA:40327"/>
        <dbReference type="ChEBI" id="CHEBI:15378"/>
        <dbReference type="ChEBI" id="CHEBI:30616"/>
        <dbReference type="ChEBI" id="CHEBI:52333"/>
        <dbReference type="ChEBI" id="CHEBI:74546"/>
        <dbReference type="ChEBI" id="CHEBI:456216"/>
    </reaction>
    <physiologicalReaction direction="left-to-right" evidence="14">
        <dbReference type="Rhea" id="RHEA:40328"/>
    </physiologicalReaction>
</comment>
<keyword evidence="7" id="KW-0547">Nucleotide-binding</keyword>
<keyword evidence="13" id="KW-0472">Membrane</keyword>
<dbReference type="Gene3D" id="3.40.50.10330">
    <property type="entry name" value="Probable inorganic polyphosphate/atp-NAD kinase, domain 1"/>
    <property type="match status" value="1"/>
</dbReference>
<keyword evidence="11" id="KW-0443">Lipid metabolism</keyword>
<comment type="catalytic activity">
    <reaction evidence="16">
        <text>1-(5Z,8Z,11Z,14Z-eicosatetraenoyl)-sn-glycerol + ATP = 1-(5Z,8Z,11Z,14Z-eicosatetraenoyl)-sn-glycero-3-phosphate + ADP + H(+)</text>
        <dbReference type="Rhea" id="RHEA:43328"/>
        <dbReference type="ChEBI" id="CHEBI:15378"/>
        <dbReference type="ChEBI" id="CHEBI:30616"/>
        <dbReference type="ChEBI" id="CHEBI:34071"/>
        <dbReference type="ChEBI" id="CHEBI:74938"/>
        <dbReference type="ChEBI" id="CHEBI:456216"/>
    </reaction>
    <physiologicalReaction direction="left-to-right" evidence="16">
        <dbReference type="Rhea" id="RHEA:43329"/>
    </physiologicalReaction>
</comment>
<evidence type="ECO:0000256" key="22">
    <source>
        <dbReference type="ARBA" id="ARBA00026096"/>
    </source>
</evidence>
<dbReference type="InterPro" id="IPR050187">
    <property type="entry name" value="Lipid_Phosphate_FormReg"/>
</dbReference>
<dbReference type="EMBL" id="NWSH01000039">
    <property type="protein sequence ID" value="PCG80367.1"/>
    <property type="molecule type" value="Genomic_DNA"/>
</dbReference>
<comment type="subcellular location">
    <subcellularLocation>
        <location evidence="3">Mitochondrion inner membrane</location>
        <topology evidence="3">Peripheral membrane protein</topology>
    </subcellularLocation>
    <subcellularLocation>
        <location evidence="2">Mitochondrion intermembrane space</location>
    </subcellularLocation>
</comment>
<dbReference type="InterPro" id="IPR017438">
    <property type="entry name" value="ATP-NAD_kinase_N"/>
</dbReference>
<comment type="caution">
    <text evidence="31">The sequence shown here is derived from an EMBL/GenBank/DDBJ whole genome shotgun (WGS) entry which is preliminary data.</text>
</comment>
<gene>
    <name evidence="31" type="ORF">B5V51_8614</name>
</gene>
<dbReference type="InterPro" id="IPR016064">
    <property type="entry name" value="NAD/diacylglycerol_kinase_sf"/>
</dbReference>
<dbReference type="GO" id="GO:0005758">
    <property type="term" value="C:mitochondrial intermembrane space"/>
    <property type="evidence" value="ECO:0007669"/>
    <property type="project" value="UniProtKB-SubCell"/>
</dbReference>
<evidence type="ECO:0000256" key="18">
    <source>
        <dbReference type="ARBA" id="ARBA00024512"/>
    </source>
</evidence>
<comment type="catalytic activity">
    <reaction evidence="19">
        <text>2-(5Z,8Z,11Z,14Z-eicosatetraenoyl)-glycerol + ATP = 2-(5Z,8Z,11Z,14Z-eicosatetraenoyl)-sn-glycero-3-phosphate + ADP + H(+)</text>
        <dbReference type="Rhea" id="RHEA:43316"/>
        <dbReference type="ChEBI" id="CHEBI:15378"/>
        <dbReference type="ChEBI" id="CHEBI:30616"/>
        <dbReference type="ChEBI" id="CHEBI:52392"/>
        <dbReference type="ChEBI" id="CHEBI:78209"/>
        <dbReference type="ChEBI" id="CHEBI:456216"/>
    </reaction>
    <physiologicalReaction direction="left-to-right" evidence="19">
        <dbReference type="Rhea" id="RHEA:43317"/>
    </physiologicalReaction>
</comment>
<evidence type="ECO:0000256" key="10">
    <source>
        <dbReference type="ARBA" id="ARBA00022840"/>
    </source>
</evidence>
<dbReference type="EC" id="2.7.1.138" evidence="22"/>
<evidence type="ECO:0000256" key="25">
    <source>
        <dbReference type="ARBA" id="ARBA00030553"/>
    </source>
</evidence>
<dbReference type="UniPathway" id="UPA00230"/>
<evidence type="ECO:0000256" key="11">
    <source>
        <dbReference type="ARBA" id="ARBA00023098"/>
    </source>
</evidence>
<evidence type="ECO:0000256" key="7">
    <source>
        <dbReference type="ARBA" id="ARBA00022741"/>
    </source>
</evidence>
<comment type="cofactor">
    <cofactor evidence="1">
        <name>Mg(2+)</name>
        <dbReference type="ChEBI" id="CHEBI:18420"/>
    </cofactor>
</comment>
<dbReference type="EC" id="2.7.1.94" evidence="23"/>
<dbReference type="PANTHER" id="PTHR12358">
    <property type="entry name" value="SPHINGOSINE KINASE"/>
    <property type="match status" value="1"/>
</dbReference>
<evidence type="ECO:0000256" key="12">
    <source>
        <dbReference type="ARBA" id="ARBA00023128"/>
    </source>
</evidence>
<accession>A0A2A4K801</accession>
<keyword evidence="12" id="KW-0496">Mitochondrion</keyword>
<evidence type="ECO:0000256" key="3">
    <source>
        <dbReference type="ARBA" id="ARBA00004637"/>
    </source>
</evidence>
<evidence type="ECO:0000256" key="14">
    <source>
        <dbReference type="ARBA" id="ARBA00023371"/>
    </source>
</evidence>
<evidence type="ECO:0000256" key="23">
    <source>
        <dbReference type="ARBA" id="ARBA00026098"/>
    </source>
</evidence>
<dbReference type="PANTHER" id="PTHR12358:SF31">
    <property type="entry name" value="ACYLGLYCEROL KINASE, MITOCHONDRIAL"/>
    <property type="match status" value="1"/>
</dbReference>
<comment type="catalytic activity">
    <reaction evidence="27">
        <text>an N-acylsphing-4-enine + ATP = an N-acylsphing-4-enine 1-phosphate + ADP + H(+)</text>
        <dbReference type="Rhea" id="RHEA:17929"/>
        <dbReference type="ChEBI" id="CHEBI:15378"/>
        <dbReference type="ChEBI" id="CHEBI:30616"/>
        <dbReference type="ChEBI" id="CHEBI:52639"/>
        <dbReference type="ChEBI" id="CHEBI:57674"/>
        <dbReference type="ChEBI" id="CHEBI:456216"/>
        <dbReference type="EC" id="2.7.1.138"/>
    </reaction>
    <physiologicalReaction direction="left-to-right" evidence="27">
        <dbReference type="Rhea" id="RHEA:17930"/>
    </physiologicalReaction>
</comment>
<evidence type="ECO:0000313" key="31">
    <source>
        <dbReference type="EMBL" id="PCG80367.1"/>
    </source>
</evidence>
<dbReference type="GO" id="GO:0005524">
    <property type="term" value="F:ATP binding"/>
    <property type="evidence" value="ECO:0007669"/>
    <property type="project" value="UniProtKB-KW"/>
</dbReference>
<comment type="catalytic activity">
    <reaction evidence="15">
        <text>a 1,2-diacyl-sn-glycerol + ATP = a 1,2-diacyl-sn-glycero-3-phosphate + ADP + H(+)</text>
        <dbReference type="Rhea" id="RHEA:10272"/>
        <dbReference type="ChEBI" id="CHEBI:15378"/>
        <dbReference type="ChEBI" id="CHEBI:17815"/>
        <dbReference type="ChEBI" id="CHEBI:30616"/>
        <dbReference type="ChEBI" id="CHEBI:58608"/>
        <dbReference type="ChEBI" id="CHEBI:456216"/>
        <dbReference type="EC" id="2.7.1.107"/>
    </reaction>
    <physiologicalReaction direction="left-to-right" evidence="15">
        <dbReference type="Rhea" id="RHEA:10273"/>
    </physiologicalReaction>
</comment>
<reference evidence="31" key="1">
    <citation type="submission" date="2017-09" db="EMBL/GenBank/DDBJ databases">
        <title>Contemporary evolution of a Lepidopteran species, Heliothis virescens, in response to modern agricultural practices.</title>
        <authorList>
            <person name="Fritz M.L."/>
            <person name="Deyonke A.M."/>
            <person name="Papanicolaou A."/>
            <person name="Micinski S."/>
            <person name="Westbrook J."/>
            <person name="Gould F."/>
        </authorList>
    </citation>
    <scope>NUCLEOTIDE SEQUENCE [LARGE SCALE GENOMIC DNA]</scope>
    <source>
        <strain evidence="31">HvINT-</strain>
        <tissue evidence="31">Whole body</tissue>
    </source>
</reference>
<dbReference type="EC" id="2.7.1.107" evidence="5"/>
<evidence type="ECO:0000256" key="27">
    <source>
        <dbReference type="ARBA" id="ARBA00048034"/>
    </source>
</evidence>
<dbReference type="GO" id="GO:0046513">
    <property type="term" value="P:ceramide biosynthetic process"/>
    <property type="evidence" value="ECO:0007669"/>
    <property type="project" value="TreeGrafter"/>
</dbReference>
<dbReference type="InterPro" id="IPR045579">
    <property type="entry name" value="AGK_C"/>
</dbReference>
<evidence type="ECO:0000256" key="24">
    <source>
        <dbReference type="ARBA" id="ARBA00026142"/>
    </source>
</evidence>
<organism evidence="31">
    <name type="scientific">Heliothis virescens</name>
    <name type="common">Tobacco budworm moth</name>
    <dbReference type="NCBI Taxonomy" id="7102"/>
    <lineage>
        <taxon>Eukaryota</taxon>
        <taxon>Metazoa</taxon>
        <taxon>Ecdysozoa</taxon>
        <taxon>Arthropoda</taxon>
        <taxon>Hexapoda</taxon>
        <taxon>Insecta</taxon>
        <taxon>Pterygota</taxon>
        <taxon>Neoptera</taxon>
        <taxon>Endopterygota</taxon>
        <taxon>Lepidoptera</taxon>
        <taxon>Glossata</taxon>
        <taxon>Ditrysia</taxon>
        <taxon>Noctuoidea</taxon>
        <taxon>Noctuidae</taxon>
        <taxon>Heliothinae</taxon>
        <taxon>Heliothis</taxon>
    </lineage>
</organism>
<evidence type="ECO:0000256" key="15">
    <source>
        <dbReference type="ARBA" id="ARBA00023411"/>
    </source>
</evidence>
<dbReference type="Pfam" id="PF19712">
    <property type="entry name" value="AGK_C"/>
    <property type="match status" value="1"/>
</dbReference>
<evidence type="ECO:0000256" key="1">
    <source>
        <dbReference type="ARBA" id="ARBA00001946"/>
    </source>
</evidence>
<name>A0A2A4K801_HELVI</name>
<comment type="catalytic activity">
    <reaction evidence="26">
        <text>a 2-acylglycerol + ATP = a 2-acyl-sn-glycerol 3-phosphate + ADP + H(+)</text>
        <dbReference type="Rhea" id="RHEA:39847"/>
        <dbReference type="ChEBI" id="CHEBI:15378"/>
        <dbReference type="ChEBI" id="CHEBI:17389"/>
        <dbReference type="ChEBI" id="CHEBI:30616"/>
        <dbReference type="ChEBI" id="CHEBI:64982"/>
        <dbReference type="ChEBI" id="CHEBI:456216"/>
    </reaction>
    <physiologicalReaction direction="left-to-right" evidence="26">
        <dbReference type="Rhea" id="RHEA:39848"/>
    </physiologicalReaction>
</comment>
<dbReference type="AlphaFoldDB" id="A0A2A4K801"/>
<evidence type="ECO:0000256" key="8">
    <source>
        <dbReference type="ARBA" id="ARBA00022777"/>
    </source>
</evidence>
<evidence type="ECO:0000256" key="17">
    <source>
        <dbReference type="ARBA" id="ARBA00024505"/>
    </source>
</evidence>
<comment type="catalytic activity">
    <reaction evidence="20">
        <text>1-hexadecanoyl-sn-glycerol + ATP = 1-hexadecanoyl-sn-glycero-3-phosphate + ADP + H(+)</text>
        <dbReference type="Rhea" id="RHEA:43308"/>
        <dbReference type="ChEBI" id="CHEBI:15378"/>
        <dbReference type="ChEBI" id="CHEBI:30616"/>
        <dbReference type="ChEBI" id="CHEBI:57518"/>
        <dbReference type="ChEBI" id="CHEBI:75542"/>
        <dbReference type="ChEBI" id="CHEBI:456216"/>
    </reaction>
    <physiologicalReaction direction="left-to-right" evidence="20">
        <dbReference type="Rhea" id="RHEA:43309"/>
    </physiologicalReaction>
</comment>
<comment type="catalytic activity">
    <reaction evidence="29">
        <text>N-(hexanoyl)sphing-4-enine + ATP = N-hexanoylsphing-4-enine 1-phosphate + ADP + H(+)</text>
        <dbReference type="Rhea" id="RHEA:43312"/>
        <dbReference type="ChEBI" id="CHEBI:15378"/>
        <dbReference type="ChEBI" id="CHEBI:30616"/>
        <dbReference type="ChEBI" id="CHEBI:63867"/>
        <dbReference type="ChEBI" id="CHEBI:82959"/>
        <dbReference type="ChEBI" id="CHEBI:456216"/>
    </reaction>
    <physiologicalReaction direction="left-to-right" evidence="29">
        <dbReference type="Rhea" id="RHEA:43313"/>
    </physiologicalReaction>
</comment>
<evidence type="ECO:0000256" key="4">
    <source>
        <dbReference type="ARBA" id="ARBA00005175"/>
    </source>
</evidence>